<dbReference type="SUPFAM" id="SSF55729">
    <property type="entry name" value="Acyl-CoA N-acyltransferases (Nat)"/>
    <property type="match status" value="1"/>
</dbReference>
<dbReference type="PROSITE" id="PS51186">
    <property type="entry name" value="GNAT"/>
    <property type="match status" value="1"/>
</dbReference>
<dbReference type="Pfam" id="PF00583">
    <property type="entry name" value="Acetyltransf_1"/>
    <property type="match status" value="1"/>
</dbReference>
<dbReference type="GO" id="GO:0016746">
    <property type="term" value="F:acyltransferase activity"/>
    <property type="evidence" value="ECO:0007669"/>
    <property type="project" value="UniProtKB-KW"/>
</dbReference>
<dbReference type="InterPro" id="IPR052742">
    <property type="entry name" value="Mito_N-acetyltransferase"/>
</dbReference>
<dbReference type="PANTHER" id="PTHR43138:SF1">
    <property type="entry name" value="N-ACETYLTRANSFERASE ACA1"/>
    <property type="match status" value="1"/>
</dbReference>
<reference evidence="2 3" key="1">
    <citation type="journal article" date="2021" name="ISME Commun">
        <title>Automated analysis of genomic sequences facilitates high-throughput and comprehensive description of bacteria.</title>
        <authorList>
            <person name="Hitch T.C.A."/>
        </authorList>
    </citation>
    <scope>NUCLEOTIDE SEQUENCE [LARGE SCALE GENOMIC DNA]</scope>
    <source>
        <strain evidence="2 3">Sanger_18</strain>
    </source>
</reference>
<keyword evidence="2" id="KW-0808">Transferase</keyword>
<organism evidence="2 3">
    <name type="scientific">Suilimivivens aceti</name>
    <dbReference type="NCBI Taxonomy" id="2981774"/>
    <lineage>
        <taxon>Bacteria</taxon>
        <taxon>Bacillati</taxon>
        <taxon>Bacillota</taxon>
        <taxon>Clostridia</taxon>
        <taxon>Lachnospirales</taxon>
        <taxon>Lachnospiraceae</taxon>
        <taxon>Suilimivivens</taxon>
    </lineage>
</organism>
<accession>A0ABT2T3R0</accession>
<evidence type="ECO:0000313" key="2">
    <source>
        <dbReference type="EMBL" id="MCU6744883.1"/>
    </source>
</evidence>
<keyword evidence="2" id="KW-0012">Acyltransferase</keyword>
<gene>
    <name evidence="2" type="ORF">OCV77_10300</name>
</gene>
<feature type="domain" description="N-acetyltransferase" evidence="1">
    <location>
        <begin position="4"/>
        <end position="160"/>
    </location>
</feature>
<comment type="caution">
    <text evidence="2">The sequence shown here is derived from an EMBL/GenBank/DDBJ whole genome shotgun (WGS) entry which is preliminary data.</text>
</comment>
<dbReference type="EMBL" id="JAOQKJ010000007">
    <property type="protein sequence ID" value="MCU6744883.1"/>
    <property type="molecule type" value="Genomic_DNA"/>
</dbReference>
<name>A0ABT2T3R0_9FIRM</name>
<protein>
    <submittedName>
        <fullName evidence="2">GNAT family N-acetyltransferase</fullName>
        <ecNumber evidence="2">2.3.1.-</ecNumber>
    </submittedName>
</protein>
<dbReference type="InterPro" id="IPR000182">
    <property type="entry name" value="GNAT_dom"/>
</dbReference>
<evidence type="ECO:0000313" key="3">
    <source>
        <dbReference type="Proteomes" id="UP001652432"/>
    </source>
</evidence>
<sequence length="163" mass="18637">MKEIQIRKYWEKDIPAMVKIWNEVVEDGIAFPQLKVLTEESGREFFAQQTYCGVAEGEAGEVLGLYILHPNNVGRCGHICNASYAVSREKRGLHIGEKLVRDCIRQAHEEDFRILQFNAVVASNVHARHLYERIGFHQLGIIPGGFLLKDGTYEDICPYYIEV</sequence>
<dbReference type="EC" id="2.3.1.-" evidence="2"/>
<keyword evidence="3" id="KW-1185">Reference proteome</keyword>
<dbReference type="RefSeq" id="WP_262574994.1">
    <property type="nucleotide sequence ID" value="NZ_JAOQKJ010000007.1"/>
</dbReference>
<evidence type="ECO:0000259" key="1">
    <source>
        <dbReference type="PROSITE" id="PS51186"/>
    </source>
</evidence>
<dbReference type="Gene3D" id="3.40.630.30">
    <property type="match status" value="1"/>
</dbReference>
<dbReference type="InterPro" id="IPR016181">
    <property type="entry name" value="Acyl_CoA_acyltransferase"/>
</dbReference>
<dbReference type="Proteomes" id="UP001652432">
    <property type="component" value="Unassembled WGS sequence"/>
</dbReference>
<proteinExistence type="predicted"/>
<dbReference type="PANTHER" id="PTHR43138">
    <property type="entry name" value="ACETYLTRANSFERASE, GNAT FAMILY"/>
    <property type="match status" value="1"/>
</dbReference>